<dbReference type="Proteomes" id="UP000076481">
    <property type="component" value="Unassembled WGS sequence"/>
</dbReference>
<dbReference type="InterPro" id="IPR004610">
    <property type="entry name" value="RecJ"/>
</dbReference>
<dbReference type="AlphaFoldDB" id="A0A165LL30"/>
<dbReference type="InterPro" id="IPR003156">
    <property type="entry name" value="DHHA1_dom"/>
</dbReference>
<reference evidence="9 10" key="1">
    <citation type="submission" date="2016-03" db="EMBL/GenBank/DDBJ databases">
        <title>Speciation and ecological success in dimly lit waters: horizontal gene transfer in a green sulfur bacteria bloom unveiled by metagenomic assembly.</title>
        <authorList>
            <person name="Llorens-Mares T."/>
            <person name="Liu Z."/>
            <person name="Allen L.Z."/>
            <person name="Rusch D.B."/>
            <person name="Craig M.T."/>
            <person name="Dupont C.L."/>
            <person name="Bryant D.A."/>
            <person name="Casamayor E.O."/>
        </authorList>
    </citation>
    <scope>NUCLEOTIDE SEQUENCE [LARGE SCALE GENOMIC DNA]</scope>
    <source>
        <strain evidence="9">CIII</strain>
    </source>
</reference>
<keyword evidence="4" id="KW-0378">Hydrolase</keyword>
<dbReference type="GO" id="GO:0006281">
    <property type="term" value="P:DNA repair"/>
    <property type="evidence" value="ECO:0007669"/>
    <property type="project" value="InterPro"/>
</dbReference>
<dbReference type="RefSeq" id="WP_303681670.1">
    <property type="nucleotide sequence ID" value="NZ_LVWG01000031.1"/>
</dbReference>
<feature type="domain" description="DDH" evidence="6">
    <location>
        <begin position="80"/>
        <end position="229"/>
    </location>
</feature>
<protein>
    <recommendedName>
        <fullName evidence="2">Single-stranded-DNA-specific exonuclease RecJ</fullName>
    </recommendedName>
</protein>
<feature type="domain" description="RecJ OB" evidence="8">
    <location>
        <begin position="455"/>
        <end position="563"/>
    </location>
</feature>
<dbReference type="NCBIfam" id="TIGR00644">
    <property type="entry name" value="recJ"/>
    <property type="match status" value="1"/>
</dbReference>
<evidence type="ECO:0000256" key="2">
    <source>
        <dbReference type="ARBA" id="ARBA00019841"/>
    </source>
</evidence>
<evidence type="ECO:0000256" key="1">
    <source>
        <dbReference type="ARBA" id="ARBA00005915"/>
    </source>
</evidence>
<accession>A0A165LL30</accession>
<dbReference type="InterPro" id="IPR038763">
    <property type="entry name" value="DHH_sf"/>
</dbReference>
<gene>
    <name evidence="9" type="ORF">A3K90_02515</name>
</gene>
<evidence type="ECO:0000313" key="10">
    <source>
        <dbReference type="Proteomes" id="UP000076481"/>
    </source>
</evidence>
<dbReference type="GO" id="GO:0008409">
    <property type="term" value="F:5'-3' exonuclease activity"/>
    <property type="evidence" value="ECO:0007669"/>
    <property type="project" value="InterPro"/>
</dbReference>
<dbReference type="InterPro" id="IPR051673">
    <property type="entry name" value="SSDNA_exonuclease_RecJ"/>
</dbReference>
<dbReference type="Pfam" id="PF02272">
    <property type="entry name" value="DHHA1"/>
    <property type="match status" value="1"/>
</dbReference>
<evidence type="ECO:0000259" key="6">
    <source>
        <dbReference type="Pfam" id="PF01368"/>
    </source>
</evidence>
<dbReference type="SUPFAM" id="SSF64182">
    <property type="entry name" value="DHH phosphoesterases"/>
    <property type="match status" value="1"/>
</dbReference>
<comment type="caution">
    <text evidence="9">The sequence shown here is derived from an EMBL/GenBank/DDBJ whole genome shotgun (WGS) entry which is preliminary data.</text>
</comment>
<evidence type="ECO:0000259" key="7">
    <source>
        <dbReference type="Pfam" id="PF02272"/>
    </source>
</evidence>
<dbReference type="GO" id="GO:0006310">
    <property type="term" value="P:DNA recombination"/>
    <property type="evidence" value="ECO:0007669"/>
    <property type="project" value="InterPro"/>
</dbReference>
<comment type="similarity">
    <text evidence="1">Belongs to the RecJ family.</text>
</comment>
<keyword evidence="5 9" id="KW-0269">Exonuclease</keyword>
<sequence length="571" mass="63468">MKRFRWTILSADDAAVAAMMESINVSMPLARALLNRGIDTFDAARNFFRASLESLHSPLLFGDMEIAVRRVLKAVRDGERIMLYGDYDVDGTTGTAMLHRFLGGLGAEVSWYINDRFQEGYGLSPEGIDAAASRGVGLVITVDCGIRANDAVSRARGLGMDVIVCDHHEPDLLPDAVAILNPKVPGCRYPFRELCGCGVAFKFIQAIADETGEGEKAWREYLAYVAIATAADMVELTDENRVLVREGLVRIQSAPSQSLQEMFRIMKVASTEVGMFNIAFGIAPRINAAGRMGSAKRAMEWLLSESAVDARRHADGLEELNTLRRQTDADIMEKAEKMLDGHFASYCSSIVLYDESWHLGVLGIVASKMLERHYLPTVIMGGMNGLVKGSVRSVEGLDVYGVLEECRDLLLQFGGHRQAAGVTLLPENLSAFRKRFDAASASRLGIRERQKELVIDAELRLEDAGEKFIRVLEQFSPHGFGNREPVFMTKGLRVHGRPRLLKERHVKFSVRDGSGRFFDVIGFDRRDVFDALEADPRAVFSMAYSLENRVWNGRAQLQCRLYDLDVSTPLD</sequence>
<keyword evidence="3" id="KW-0540">Nuclease</keyword>
<evidence type="ECO:0000313" key="9">
    <source>
        <dbReference type="EMBL" id="KZK74174.1"/>
    </source>
</evidence>
<evidence type="ECO:0000256" key="3">
    <source>
        <dbReference type="ARBA" id="ARBA00022722"/>
    </source>
</evidence>
<dbReference type="Gene3D" id="3.90.1640.30">
    <property type="match status" value="1"/>
</dbReference>
<feature type="domain" description="DHHA1" evidence="7">
    <location>
        <begin position="350"/>
        <end position="438"/>
    </location>
</feature>
<dbReference type="Pfam" id="PF01368">
    <property type="entry name" value="DHH"/>
    <property type="match status" value="1"/>
</dbReference>
<dbReference type="InterPro" id="IPR041122">
    <property type="entry name" value="RecJ_OB"/>
</dbReference>
<dbReference type="PANTHER" id="PTHR30255">
    <property type="entry name" value="SINGLE-STRANDED-DNA-SPECIFIC EXONUCLEASE RECJ"/>
    <property type="match status" value="1"/>
</dbReference>
<organism evidence="9 10">
    <name type="scientific">Pelodictyon luteolum</name>
    <dbReference type="NCBI Taxonomy" id="1100"/>
    <lineage>
        <taxon>Bacteria</taxon>
        <taxon>Pseudomonadati</taxon>
        <taxon>Chlorobiota</taxon>
        <taxon>Chlorobiia</taxon>
        <taxon>Chlorobiales</taxon>
        <taxon>Chlorobiaceae</taxon>
        <taxon>Chlorobium/Pelodictyon group</taxon>
        <taxon>Pelodictyon</taxon>
    </lineage>
</organism>
<dbReference type="GO" id="GO:0003676">
    <property type="term" value="F:nucleic acid binding"/>
    <property type="evidence" value="ECO:0007669"/>
    <property type="project" value="InterPro"/>
</dbReference>
<proteinExistence type="inferred from homology"/>
<evidence type="ECO:0000259" key="8">
    <source>
        <dbReference type="Pfam" id="PF17768"/>
    </source>
</evidence>
<evidence type="ECO:0000256" key="5">
    <source>
        <dbReference type="ARBA" id="ARBA00022839"/>
    </source>
</evidence>
<dbReference type="InterPro" id="IPR001667">
    <property type="entry name" value="DDH_dom"/>
</dbReference>
<dbReference type="EMBL" id="LVWG01000031">
    <property type="protein sequence ID" value="KZK74174.1"/>
    <property type="molecule type" value="Genomic_DNA"/>
</dbReference>
<dbReference type="Gene3D" id="3.10.310.30">
    <property type="match status" value="1"/>
</dbReference>
<name>A0A165LL30_PELLU</name>
<evidence type="ECO:0000256" key="4">
    <source>
        <dbReference type="ARBA" id="ARBA00022801"/>
    </source>
</evidence>
<dbReference type="Pfam" id="PF17768">
    <property type="entry name" value="RecJ_OB"/>
    <property type="match status" value="1"/>
</dbReference>
<dbReference type="PANTHER" id="PTHR30255:SF2">
    <property type="entry name" value="SINGLE-STRANDED-DNA-SPECIFIC EXONUCLEASE RECJ"/>
    <property type="match status" value="1"/>
</dbReference>